<dbReference type="OrthoDB" id="5325022at2759"/>
<evidence type="ECO:0000256" key="1">
    <source>
        <dbReference type="SAM" id="MobiDB-lite"/>
    </source>
</evidence>
<dbReference type="EMBL" id="ML977160">
    <property type="protein sequence ID" value="KAF1985792.1"/>
    <property type="molecule type" value="Genomic_DNA"/>
</dbReference>
<protein>
    <recommendedName>
        <fullName evidence="5">MARVEL domain-containing protein</fullName>
    </recommendedName>
</protein>
<name>A0A6G1GYA2_9PEZI</name>
<evidence type="ECO:0008006" key="5">
    <source>
        <dbReference type="Google" id="ProtNLM"/>
    </source>
</evidence>
<feature type="region of interest" description="Disordered" evidence="1">
    <location>
        <begin position="156"/>
        <end position="290"/>
    </location>
</feature>
<feature type="transmembrane region" description="Helical" evidence="2">
    <location>
        <begin position="123"/>
        <end position="148"/>
    </location>
</feature>
<dbReference type="PANTHER" id="PTHR37451">
    <property type="entry name" value="MARVEL DOMAIN"/>
    <property type="match status" value="1"/>
</dbReference>
<dbReference type="Proteomes" id="UP000800041">
    <property type="component" value="Unassembled WGS sequence"/>
</dbReference>
<feature type="transmembrane region" description="Helical" evidence="2">
    <location>
        <begin position="84"/>
        <end position="103"/>
    </location>
</feature>
<organism evidence="3 4">
    <name type="scientific">Aulographum hederae CBS 113979</name>
    <dbReference type="NCBI Taxonomy" id="1176131"/>
    <lineage>
        <taxon>Eukaryota</taxon>
        <taxon>Fungi</taxon>
        <taxon>Dikarya</taxon>
        <taxon>Ascomycota</taxon>
        <taxon>Pezizomycotina</taxon>
        <taxon>Dothideomycetes</taxon>
        <taxon>Pleosporomycetidae</taxon>
        <taxon>Aulographales</taxon>
        <taxon>Aulographaceae</taxon>
    </lineage>
</organism>
<keyword evidence="2" id="KW-0472">Membrane</keyword>
<evidence type="ECO:0000256" key="2">
    <source>
        <dbReference type="SAM" id="Phobius"/>
    </source>
</evidence>
<feature type="compositionally biased region" description="Polar residues" evidence="1">
    <location>
        <begin position="160"/>
        <end position="175"/>
    </location>
</feature>
<feature type="transmembrane region" description="Helical" evidence="2">
    <location>
        <begin position="53"/>
        <end position="72"/>
    </location>
</feature>
<dbReference type="PANTHER" id="PTHR37451:SF4">
    <property type="entry name" value="MARVEL DOMAIN-CONTAINING PROTEIN"/>
    <property type="match status" value="1"/>
</dbReference>
<keyword evidence="2" id="KW-1133">Transmembrane helix</keyword>
<keyword evidence="2" id="KW-0812">Transmembrane</keyword>
<proteinExistence type="predicted"/>
<dbReference type="AlphaFoldDB" id="A0A6G1GYA2"/>
<evidence type="ECO:0000313" key="3">
    <source>
        <dbReference type="EMBL" id="KAF1985792.1"/>
    </source>
</evidence>
<evidence type="ECO:0000313" key="4">
    <source>
        <dbReference type="Proteomes" id="UP000800041"/>
    </source>
</evidence>
<reference evidence="3" key="1">
    <citation type="journal article" date="2020" name="Stud. Mycol.">
        <title>101 Dothideomycetes genomes: a test case for predicting lifestyles and emergence of pathogens.</title>
        <authorList>
            <person name="Haridas S."/>
            <person name="Albert R."/>
            <person name="Binder M."/>
            <person name="Bloem J."/>
            <person name="Labutti K."/>
            <person name="Salamov A."/>
            <person name="Andreopoulos B."/>
            <person name="Baker S."/>
            <person name="Barry K."/>
            <person name="Bills G."/>
            <person name="Bluhm B."/>
            <person name="Cannon C."/>
            <person name="Castanera R."/>
            <person name="Culley D."/>
            <person name="Daum C."/>
            <person name="Ezra D."/>
            <person name="Gonzalez J."/>
            <person name="Henrissat B."/>
            <person name="Kuo A."/>
            <person name="Liang C."/>
            <person name="Lipzen A."/>
            <person name="Lutzoni F."/>
            <person name="Magnuson J."/>
            <person name="Mondo S."/>
            <person name="Nolan M."/>
            <person name="Ohm R."/>
            <person name="Pangilinan J."/>
            <person name="Park H.-J."/>
            <person name="Ramirez L."/>
            <person name="Alfaro M."/>
            <person name="Sun H."/>
            <person name="Tritt A."/>
            <person name="Yoshinaga Y."/>
            <person name="Zwiers L.-H."/>
            <person name="Turgeon B."/>
            <person name="Goodwin S."/>
            <person name="Spatafora J."/>
            <person name="Crous P."/>
            <person name="Grigoriev I."/>
        </authorList>
    </citation>
    <scope>NUCLEOTIDE SEQUENCE</scope>
    <source>
        <strain evidence="3">CBS 113979</strain>
    </source>
</reference>
<feature type="compositionally biased region" description="Low complexity" evidence="1">
    <location>
        <begin position="196"/>
        <end position="281"/>
    </location>
</feature>
<accession>A0A6G1GYA2</accession>
<feature type="transmembrane region" description="Helical" evidence="2">
    <location>
        <begin position="20"/>
        <end position="41"/>
    </location>
</feature>
<sequence length="290" mass="32579">MPRPLAAHIVVMPHPGFFALRIIQLVLSVLVLALAATEVYWFSVLIGATPDGLGVSLFTCVVTFIVIGYYLITTTCAQNAYNYWAVMSLDIFLVIFWLITFALDAVWTAWVSVNFTSLDNNPVFAVFATLTCLAVINFLLFIVSLVWFSITMHRHRKSGAPNTPKQAHKNPTATSLEKLETGKAEATPLQLTTTEYPQQTAAPPYPQQQQQQPQYQQPMPQQQQQQQQYPQPTASPVYPPQQQFQQPQQYPTPSQSPVQYQQQQPVQQQQYQQQAPPQGVSEMGAGYGHH</sequence>
<keyword evidence="4" id="KW-1185">Reference proteome</keyword>
<gene>
    <name evidence="3" type="ORF">K402DRAFT_100723</name>
</gene>